<feature type="region of interest" description="Disordered" evidence="1">
    <location>
        <begin position="40"/>
        <end position="81"/>
    </location>
</feature>
<dbReference type="Proteomes" id="UP000298030">
    <property type="component" value="Unassembled WGS sequence"/>
</dbReference>
<feature type="compositionally biased region" description="Basic and acidic residues" evidence="1">
    <location>
        <begin position="64"/>
        <end position="81"/>
    </location>
</feature>
<dbReference type="AlphaFoldDB" id="A0A4Y7SCC5"/>
<name>A0A4Y7SCC5_COPMI</name>
<dbReference type="EMBL" id="QPFP01000542">
    <property type="protein sequence ID" value="TEB08777.1"/>
    <property type="molecule type" value="Genomic_DNA"/>
</dbReference>
<keyword evidence="5" id="KW-1185">Reference proteome</keyword>
<evidence type="ECO:0000313" key="4">
    <source>
        <dbReference type="EMBL" id="TEB19274.1"/>
    </source>
</evidence>
<comment type="caution">
    <text evidence="4">The sequence shown here is derived from an EMBL/GenBank/DDBJ whole genome shotgun (WGS) entry which is preliminary data.</text>
</comment>
<evidence type="ECO:0000313" key="5">
    <source>
        <dbReference type="Proteomes" id="UP000298030"/>
    </source>
</evidence>
<evidence type="ECO:0000313" key="3">
    <source>
        <dbReference type="EMBL" id="TEB09005.1"/>
    </source>
</evidence>
<accession>A0A4Y7SCC5</accession>
<organism evidence="4 5">
    <name type="scientific">Coprinellus micaceus</name>
    <name type="common">Glistening ink-cap mushroom</name>
    <name type="synonym">Coprinus micaceus</name>
    <dbReference type="NCBI Taxonomy" id="71717"/>
    <lineage>
        <taxon>Eukaryota</taxon>
        <taxon>Fungi</taxon>
        <taxon>Dikarya</taxon>
        <taxon>Basidiomycota</taxon>
        <taxon>Agaricomycotina</taxon>
        <taxon>Agaricomycetes</taxon>
        <taxon>Agaricomycetidae</taxon>
        <taxon>Agaricales</taxon>
        <taxon>Agaricineae</taxon>
        <taxon>Psathyrellaceae</taxon>
        <taxon>Coprinellus</taxon>
    </lineage>
</organism>
<evidence type="ECO:0000256" key="1">
    <source>
        <dbReference type="SAM" id="MobiDB-lite"/>
    </source>
</evidence>
<dbReference type="EMBL" id="QPFP01000201">
    <property type="protein sequence ID" value="TEB19274.1"/>
    <property type="molecule type" value="Genomic_DNA"/>
</dbReference>
<proteinExistence type="predicted"/>
<reference evidence="4 5" key="1">
    <citation type="journal article" date="2019" name="Nat. Ecol. Evol.">
        <title>Megaphylogeny resolves global patterns of mushroom evolution.</title>
        <authorList>
            <person name="Varga T."/>
            <person name="Krizsan K."/>
            <person name="Foldi C."/>
            <person name="Dima B."/>
            <person name="Sanchez-Garcia M."/>
            <person name="Sanchez-Ramirez S."/>
            <person name="Szollosi G.J."/>
            <person name="Szarkandi J.G."/>
            <person name="Papp V."/>
            <person name="Albert L."/>
            <person name="Andreopoulos W."/>
            <person name="Angelini C."/>
            <person name="Antonin V."/>
            <person name="Barry K.W."/>
            <person name="Bougher N.L."/>
            <person name="Buchanan P."/>
            <person name="Buyck B."/>
            <person name="Bense V."/>
            <person name="Catcheside P."/>
            <person name="Chovatia M."/>
            <person name="Cooper J."/>
            <person name="Damon W."/>
            <person name="Desjardin D."/>
            <person name="Finy P."/>
            <person name="Geml J."/>
            <person name="Haridas S."/>
            <person name="Hughes K."/>
            <person name="Justo A."/>
            <person name="Karasinski D."/>
            <person name="Kautmanova I."/>
            <person name="Kiss B."/>
            <person name="Kocsube S."/>
            <person name="Kotiranta H."/>
            <person name="LaButti K.M."/>
            <person name="Lechner B.E."/>
            <person name="Liimatainen K."/>
            <person name="Lipzen A."/>
            <person name="Lukacs Z."/>
            <person name="Mihaltcheva S."/>
            <person name="Morgado L.N."/>
            <person name="Niskanen T."/>
            <person name="Noordeloos M.E."/>
            <person name="Ohm R.A."/>
            <person name="Ortiz-Santana B."/>
            <person name="Ovrebo C."/>
            <person name="Racz N."/>
            <person name="Riley R."/>
            <person name="Savchenko A."/>
            <person name="Shiryaev A."/>
            <person name="Soop K."/>
            <person name="Spirin V."/>
            <person name="Szebenyi C."/>
            <person name="Tomsovsky M."/>
            <person name="Tulloss R.E."/>
            <person name="Uehling J."/>
            <person name="Grigoriev I.V."/>
            <person name="Vagvolgyi C."/>
            <person name="Papp T."/>
            <person name="Martin F.M."/>
            <person name="Miettinen O."/>
            <person name="Hibbett D.S."/>
            <person name="Nagy L.G."/>
        </authorList>
    </citation>
    <scope>NUCLEOTIDE SEQUENCE [LARGE SCALE GENOMIC DNA]</scope>
    <source>
        <strain evidence="4 5">FP101781</strain>
    </source>
</reference>
<sequence>MFEDGWSNECLWADTEQLPIGSSGKGKKGRAMPCAIPCSYHTTSHRKQGPGDLSSRKVFLGAENTKKTSLRIEPRSTKKRD</sequence>
<protein>
    <submittedName>
        <fullName evidence="4">Uncharacterized protein</fullName>
    </submittedName>
</protein>
<gene>
    <name evidence="4" type="ORF">FA13DRAFT_1802485</name>
    <name evidence="3" type="ORF">FA13DRAFT_1806810</name>
    <name evidence="2" type="ORF">FA13DRAFT_1806937</name>
</gene>
<dbReference type="EMBL" id="QPFP01000527">
    <property type="protein sequence ID" value="TEB09005.1"/>
    <property type="molecule type" value="Genomic_DNA"/>
</dbReference>
<evidence type="ECO:0000313" key="2">
    <source>
        <dbReference type="EMBL" id="TEB08777.1"/>
    </source>
</evidence>